<reference evidence="1" key="1">
    <citation type="submission" date="2014-11" db="EMBL/GenBank/DDBJ databases">
        <authorList>
            <person name="Amaro Gonzalez C."/>
        </authorList>
    </citation>
    <scope>NUCLEOTIDE SEQUENCE</scope>
</reference>
<organism evidence="1">
    <name type="scientific">Anguilla anguilla</name>
    <name type="common">European freshwater eel</name>
    <name type="synonym">Muraena anguilla</name>
    <dbReference type="NCBI Taxonomy" id="7936"/>
    <lineage>
        <taxon>Eukaryota</taxon>
        <taxon>Metazoa</taxon>
        <taxon>Chordata</taxon>
        <taxon>Craniata</taxon>
        <taxon>Vertebrata</taxon>
        <taxon>Euteleostomi</taxon>
        <taxon>Actinopterygii</taxon>
        <taxon>Neopterygii</taxon>
        <taxon>Teleostei</taxon>
        <taxon>Anguilliformes</taxon>
        <taxon>Anguillidae</taxon>
        <taxon>Anguilla</taxon>
    </lineage>
</organism>
<protein>
    <submittedName>
        <fullName evidence="1">Uncharacterized protein</fullName>
    </submittedName>
</protein>
<proteinExistence type="predicted"/>
<accession>A0A0E9W7U7</accession>
<name>A0A0E9W7U7_ANGAN</name>
<dbReference type="EMBL" id="GBXM01022211">
    <property type="protein sequence ID" value="JAH86366.1"/>
    <property type="molecule type" value="Transcribed_RNA"/>
</dbReference>
<evidence type="ECO:0000313" key="1">
    <source>
        <dbReference type="EMBL" id="JAH86366.1"/>
    </source>
</evidence>
<reference evidence="1" key="2">
    <citation type="journal article" date="2015" name="Fish Shellfish Immunol.">
        <title>Early steps in the European eel (Anguilla anguilla)-Vibrio vulnificus interaction in the gills: Role of the RtxA13 toxin.</title>
        <authorList>
            <person name="Callol A."/>
            <person name="Pajuelo D."/>
            <person name="Ebbesson L."/>
            <person name="Teles M."/>
            <person name="MacKenzie S."/>
            <person name="Amaro C."/>
        </authorList>
    </citation>
    <scope>NUCLEOTIDE SEQUENCE</scope>
</reference>
<dbReference type="AlphaFoldDB" id="A0A0E9W7U7"/>
<sequence>MYRLQFVSESRCDFMVTNPP</sequence>